<keyword evidence="3" id="KW-1185">Reference proteome</keyword>
<gene>
    <name evidence="2" type="ORF">HNY73_013681</name>
</gene>
<protein>
    <submittedName>
        <fullName evidence="2">Uncharacterized protein</fullName>
    </submittedName>
</protein>
<reference evidence="2" key="2">
    <citation type="submission" date="2020-06" db="EMBL/GenBank/DDBJ databases">
        <authorList>
            <person name="Sheffer M."/>
        </authorList>
    </citation>
    <scope>NUCLEOTIDE SEQUENCE</scope>
</reference>
<accession>A0A8T0EZM5</accession>
<evidence type="ECO:0000313" key="2">
    <source>
        <dbReference type="EMBL" id="KAF8783530.1"/>
    </source>
</evidence>
<reference evidence="2" key="1">
    <citation type="journal article" date="2020" name="bioRxiv">
        <title>Chromosome-level reference genome of the European wasp spider Argiope bruennichi: a resource for studies on range expansion and evolutionary adaptation.</title>
        <authorList>
            <person name="Sheffer M.M."/>
            <person name="Hoppe A."/>
            <person name="Krehenwinkel H."/>
            <person name="Uhl G."/>
            <person name="Kuss A.W."/>
            <person name="Jensen L."/>
            <person name="Jensen C."/>
            <person name="Gillespie R.G."/>
            <person name="Hoff K.J."/>
            <person name="Prost S."/>
        </authorList>
    </citation>
    <scope>NUCLEOTIDE SEQUENCE</scope>
</reference>
<proteinExistence type="predicted"/>
<dbReference type="AlphaFoldDB" id="A0A8T0EZM5"/>
<feature type="compositionally biased region" description="Basic and acidic residues" evidence="1">
    <location>
        <begin position="31"/>
        <end position="42"/>
    </location>
</feature>
<evidence type="ECO:0000256" key="1">
    <source>
        <dbReference type="SAM" id="MobiDB-lite"/>
    </source>
</evidence>
<organism evidence="2 3">
    <name type="scientific">Argiope bruennichi</name>
    <name type="common">Wasp spider</name>
    <name type="synonym">Aranea bruennichi</name>
    <dbReference type="NCBI Taxonomy" id="94029"/>
    <lineage>
        <taxon>Eukaryota</taxon>
        <taxon>Metazoa</taxon>
        <taxon>Ecdysozoa</taxon>
        <taxon>Arthropoda</taxon>
        <taxon>Chelicerata</taxon>
        <taxon>Arachnida</taxon>
        <taxon>Araneae</taxon>
        <taxon>Araneomorphae</taxon>
        <taxon>Entelegynae</taxon>
        <taxon>Araneoidea</taxon>
        <taxon>Araneidae</taxon>
        <taxon>Argiope</taxon>
    </lineage>
</organism>
<name>A0A8T0EZM5_ARGBR</name>
<evidence type="ECO:0000313" key="3">
    <source>
        <dbReference type="Proteomes" id="UP000807504"/>
    </source>
</evidence>
<feature type="compositionally biased region" description="Polar residues" evidence="1">
    <location>
        <begin position="1"/>
        <end position="14"/>
    </location>
</feature>
<feature type="region of interest" description="Disordered" evidence="1">
    <location>
        <begin position="1"/>
        <end position="72"/>
    </location>
</feature>
<feature type="region of interest" description="Disordered" evidence="1">
    <location>
        <begin position="142"/>
        <end position="179"/>
    </location>
</feature>
<sequence>MELQSSTKWSTNLPLFSRSPPGPCHGAHGQHALERRAPEKHTTPTQGHPLGRAHSAHGHHNAGAASSHDAHGAKGFPYGSTVNVGAYAQATREKGYEKAYDLRQEGGHHAVLADTGAQARGVRSCRDRVAHHQCWSWVSGRTRQTWSPKDRRTGPGVSPRQRLTDDTALAPTGIPTAPAGRFYHQPQPLLPPLKCCSKKFVTELS</sequence>
<comment type="caution">
    <text evidence="2">The sequence shown here is derived from an EMBL/GenBank/DDBJ whole genome shotgun (WGS) entry which is preliminary data.</text>
</comment>
<dbReference type="Proteomes" id="UP000807504">
    <property type="component" value="Unassembled WGS sequence"/>
</dbReference>
<dbReference type="EMBL" id="JABXBU010001863">
    <property type="protein sequence ID" value="KAF8783530.1"/>
    <property type="molecule type" value="Genomic_DNA"/>
</dbReference>